<dbReference type="RefSeq" id="WP_014200854.1">
    <property type="nucleotide sequence ID" value="NC_016599.1"/>
</dbReference>
<dbReference type="SUPFAM" id="SSF46894">
    <property type="entry name" value="C-terminal effector domain of the bipartite response regulators"/>
    <property type="match status" value="1"/>
</dbReference>
<keyword evidence="1 6" id="KW-0597">Phosphoprotein</keyword>
<dbReference type="PROSITE" id="PS50110">
    <property type="entry name" value="RESPONSE_REGULATORY"/>
    <property type="match status" value="1"/>
</dbReference>
<dbReference type="PANTHER" id="PTHR48111">
    <property type="entry name" value="REGULATOR OF RPOS"/>
    <property type="match status" value="1"/>
</dbReference>
<dbReference type="InterPro" id="IPR001789">
    <property type="entry name" value="Sig_transdc_resp-reg_receiver"/>
</dbReference>
<keyword evidence="4 7" id="KW-0238">DNA-binding</keyword>
<evidence type="ECO:0000256" key="2">
    <source>
        <dbReference type="ARBA" id="ARBA00023012"/>
    </source>
</evidence>
<dbReference type="InterPro" id="IPR036388">
    <property type="entry name" value="WH-like_DNA-bd_sf"/>
</dbReference>
<dbReference type="KEGG" id="oho:Oweho_0475"/>
<dbReference type="InterPro" id="IPR039420">
    <property type="entry name" value="WalR-like"/>
</dbReference>
<feature type="DNA-binding region" description="OmpR/PhoB-type" evidence="7">
    <location>
        <begin position="124"/>
        <end position="224"/>
    </location>
</feature>
<dbReference type="STRING" id="926562.Oweho_0475"/>
<dbReference type="InterPro" id="IPR011006">
    <property type="entry name" value="CheY-like_superfamily"/>
</dbReference>
<dbReference type="GO" id="GO:0000976">
    <property type="term" value="F:transcription cis-regulatory region binding"/>
    <property type="evidence" value="ECO:0007669"/>
    <property type="project" value="TreeGrafter"/>
</dbReference>
<feature type="domain" description="OmpR/PhoB-type" evidence="9">
    <location>
        <begin position="124"/>
        <end position="224"/>
    </location>
</feature>
<dbReference type="PROSITE" id="PS51755">
    <property type="entry name" value="OMPR_PHOB"/>
    <property type="match status" value="1"/>
</dbReference>
<evidence type="ECO:0000259" key="9">
    <source>
        <dbReference type="PROSITE" id="PS51755"/>
    </source>
</evidence>
<dbReference type="OrthoDB" id="9790442at2"/>
<dbReference type="GO" id="GO:0032993">
    <property type="term" value="C:protein-DNA complex"/>
    <property type="evidence" value="ECO:0007669"/>
    <property type="project" value="TreeGrafter"/>
</dbReference>
<dbReference type="Gene3D" id="3.40.50.2300">
    <property type="match status" value="1"/>
</dbReference>
<sequence length="225" mass="25215">MKVLIIEDQFELLADISTFLKGQGYQCEIASTFNEGEDKIALYEYEAVILDIGLPGGSGLDLLKQLKAKNSQTSILILSAKDSLDDKLVGLQIGADDYLTKPFHMAELNARIHALVRRNLGKGSPVIQFEEISLNTISHQVVAGHTPLDLTNKEYQLLEYFLINPNRVLSKQDLAEHLLGENADLIDNFDFLYVHMKNLRRKIKAATETEYIATIYGLGYKLCTP</sequence>
<dbReference type="SMART" id="SM00862">
    <property type="entry name" value="Trans_reg_C"/>
    <property type="match status" value="1"/>
</dbReference>
<keyword evidence="2" id="KW-0902">Two-component regulatory system</keyword>
<protein>
    <submittedName>
        <fullName evidence="10">Response regulator with CheY-like receiver domain and winged-helix DNA-binding domain</fullName>
    </submittedName>
</protein>
<evidence type="ECO:0000256" key="7">
    <source>
        <dbReference type="PROSITE-ProRule" id="PRU01091"/>
    </source>
</evidence>
<dbReference type="GO" id="GO:0006355">
    <property type="term" value="P:regulation of DNA-templated transcription"/>
    <property type="evidence" value="ECO:0007669"/>
    <property type="project" value="InterPro"/>
</dbReference>
<keyword evidence="11" id="KW-1185">Reference proteome</keyword>
<dbReference type="SMART" id="SM00448">
    <property type="entry name" value="REC"/>
    <property type="match status" value="1"/>
</dbReference>
<evidence type="ECO:0000313" key="11">
    <source>
        <dbReference type="Proteomes" id="UP000005631"/>
    </source>
</evidence>
<dbReference type="Gene3D" id="1.10.10.10">
    <property type="entry name" value="Winged helix-like DNA-binding domain superfamily/Winged helix DNA-binding domain"/>
    <property type="match status" value="1"/>
</dbReference>
<dbReference type="AlphaFoldDB" id="G8QZP9"/>
<accession>G8QZP9</accession>
<dbReference type="CDD" id="cd00383">
    <property type="entry name" value="trans_reg_C"/>
    <property type="match status" value="1"/>
</dbReference>
<dbReference type="Pfam" id="PF00486">
    <property type="entry name" value="Trans_reg_C"/>
    <property type="match status" value="1"/>
</dbReference>
<evidence type="ECO:0000256" key="3">
    <source>
        <dbReference type="ARBA" id="ARBA00023015"/>
    </source>
</evidence>
<dbReference type="EMBL" id="CP003156">
    <property type="protein sequence ID" value="AEV31493.1"/>
    <property type="molecule type" value="Genomic_DNA"/>
</dbReference>
<dbReference type="Proteomes" id="UP000005631">
    <property type="component" value="Chromosome"/>
</dbReference>
<keyword evidence="5" id="KW-0804">Transcription</keyword>
<organism evidence="10 11">
    <name type="scientific">Owenweeksia hongkongensis (strain DSM 17368 / CIP 108786 / JCM 12287 / NRRL B-23963 / UST20020801)</name>
    <dbReference type="NCBI Taxonomy" id="926562"/>
    <lineage>
        <taxon>Bacteria</taxon>
        <taxon>Pseudomonadati</taxon>
        <taxon>Bacteroidota</taxon>
        <taxon>Flavobacteriia</taxon>
        <taxon>Flavobacteriales</taxon>
        <taxon>Owenweeksiaceae</taxon>
        <taxon>Owenweeksia</taxon>
    </lineage>
</organism>
<dbReference type="InterPro" id="IPR001867">
    <property type="entry name" value="OmpR/PhoB-type_DNA-bd"/>
</dbReference>
<evidence type="ECO:0000256" key="1">
    <source>
        <dbReference type="ARBA" id="ARBA00022553"/>
    </source>
</evidence>
<dbReference type="Gene3D" id="6.10.250.690">
    <property type="match status" value="1"/>
</dbReference>
<dbReference type="Pfam" id="PF00072">
    <property type="entry name" value="Response_reg"/>
    <property type="match status" value="1"/>
</dbReference>
<dbReference type="GO" id="GO:0000156">
    <property type="term" value="F:phosphorelay response regulator activity"/>
    <property type="evidence" value="ECO:0007669"/>
    <property type="project" value="TreeGrafter"/>
</dbReference>
<keyword evidence="3" id="KW-0805">Transcription regulation</keyword>
<gene>
    <name evidence="10" type="ordered locus">Oweho_0475</name>
</gene>
<reference evidence="10 11" key="1">
    <citation type="journal article" date="2012" name="Stand. Genomic Sci.">
        <title>Genome sequence of the orange-pigmented seawater bacterium Owenweeksia hongkongensis type strain (UST20020801(T)).</title>
        <authorList>
            <person name="Riedel T."/>
            <person name="Held B."/>
            <person name="Nolan M."/>
            <person name="Lucas S."/>
            <person name="Lapidus A."/>
            <person name="Tice H."/>
            <person name="Del Rio T.G."/>
            <person name="Cheng J.F."/>
            <person name="Han C."/>
            <person name="Tapia R."/>
            <person name="Goodwin L.A."/>
            <person name="Pitluck S."/>
            <person name="Liolios K."/>
            <person name="Mavromatis K."/>
            <person name="Pagani I."/>
            <person name="Ivanova N."/>
            <person name="Mikhailova N."/>
            <person name="Pati A."/>
            <person name="Chen A."/>
            <person name="Palaniappan K."/>
            <person name="Rohde M."/>
            <person name="Tindall B.J."/>
            <person name="Detter J.C."/>
            <person name="Goker M."/>
            <person name="Woyke T."/>
            <person name="Bristow J."/>
            <person name="Eisen J.A."/>
            <person name="Markowitz V."/>
            <person name="Hugenholtz P."/>
            <person name="Klenk H.P."/>
            <person name="Kyrpides N.C."/>
        </authorList>
    </citation>
    <scope>NUCLEOTIDE SEQUENCE</scope>
    <source>
        <strain evidence="11">DSM 17368 / JCM 12287 / NRRL B-23963</strain>
    </source>
</reference>
<name>G8QZP9_OWEHD</name>
<dbReference type="GO" id="GO:0005829">
    <property type="term" value="C:cytosol"/>
    <property type="evidence" value="ECO:0007669"/>
    <property type="project" value="TreeGrafter"/>
</dbReference>
<feature type="modified residue" description="4-aspartylphosphate" evidence="6">
    <location>
        <position position="51"/>
    </location>
</feature>
<dbReference type="eggNOG" id="COG0745">
    <property type="taxonomic scope" value="Bacteria"/>
</dbReference>
<feature type="domain" description="Response regulatory" evidence="8">
    <location>
        <begin position="2"/>
        <end position="116"/>
    </location>
</feature>
<proteinExistence type="predicted"/>
<dbReference type="InterPro" id="IPR016032">
    <property type="entry name" value="Sig_transdc_resp-reg_C-effctor"/>
</dbReference>
<evidence type="ECO:0000256" key="4">
    <source>
        <dbReference type="ARBA" id="ARBA00023125"/>
    </source>
</evidence>
<dbReference type="HOGENOM" id="CLU_000445_30_1_10"/>
<evidence type="ECO:0000256" key="5">
    <source>
        <dbReference type="ARBA" id="ARBA00023163"/>
    </source>
</evidence>
<evidence type="ECO:0000256" key="6">
    <source>
        <dbReference type="PROSITE-ProRule" id="PRU00169"/>
    </source>
</evidence>
<dbReference type="PANTHER" id="PTHR48111:SF22">
    <property type="entry name" value="REGULATOR OF RPOS"/>
    <property type="match status" value="1"/>
</dbReference>
<evidence type="ECO:0000259" key="8">
    <source>
        <dbReference type="PROSITE" id="PS50110"/>
    </source>
</evidence>
<dbReference type="SUPFAM" id="SSF52172">
    <property type="entry name" value="CheY-like"/>
    <property type="match status" value="1"/>
</dbReference>
<evidence type="ECO:0000313" key="10">
    <source>
        <dbReference type="EMBL" id="AEV31493.1"/>
    </source>
</evidence>